<dbReference type="EMBL" id="CP084204">
    <property type="protein sequence ID" value="UZX20850.1"/>
    <property type="molecule type" value="Genomic_DNA"/>
</dbReference>
<dbReference type="Pfam" id="PF14433">
    <property type="entry name" value="SUKH-3"/>
    <property type="match status" value="1"/>
</dbReference>
<keyword evidence="3" id="KW-1185">Reference proteome</keyword>
<dbReference type="InterPro" id="IPR025850">
    <property type="entry name" value="SUKH-3"/>
</dbReference>
<evidence type="ECO:0000313" key="2">
    <source>
        <dbReference type="EMBL" id="UZX20850.1"/>
    </source>
</evidence>
<evidence type="ECO:0000313" key="3">
    <source>
        <dbReference type="Proteomes" id="UP001164506"/>
    </source>
</evidence>
<organism evidence="2 3">
    <name type="scientific">Streptomyces tanashiensis</name>
    <dbReference type="NCBI Taxonomy" id="67367"/>
    <lineage>
        <taxon>Bacteria</taxon>
        <taxon>Bacillati</taxon>
        <taxon>Actinomycetota</taxon>
        <taxon>Actinomycetes</taxon>
        <taxon>Kitasatosporales</taxon>
        <taxon>Streptomycetaceae</taxon>
        <taxon>Streptomyces</taxon>
    </lineage>
</organism>
<gene>
    <name evidence="2" type="ORF">LDH80_09070</name>
</gene>
<dbReference type="GeneID" id="95599588"/>
<accession>A0ABY6QSS4</accession>
<feature type="region of interest" description="Disordered" evidence="1">
    <location>
        <begin position="1"/>
        <end position="35"/>
    </location>
</feature>
<name>A0ABY6QSS4_9ACTN</name>
<proteinExistence type="predicted"/>
<sequence>MTTEQTTTERRAVQADGVSGGEDDSSLTRAGWHPGRDAGDAAMIAVLKTAGMGPWPLFPAAERAVREFHGLRPEPAAHGGREVAATGCVVDPQEARYSGPPLHRLADRLGTRLFPLGRTDADAPMAVDEEGRLFSLGAGGAWLHGETVRDGLLALTEGLRPVRLRGRAWQWPLRAAPADLAAGVRAALVAVYVLHTHGAFDARTLRLRATSLRGIGVTVLDQDFPLRPGSLEANAPALVEAMEAELSALAQAPASCELLLTVPAPPRTAAPLAGIDCAVTLGGPNGFALTLAAGPGASIGRPATTLEACVTAFDAWAATL</sequence>
<evidence type="ECO:0000256" key="1">
    <source>
        <dbReference type="SAM" id="MobiDB-lite"/>
    </source>
</evidence>
<dbReference type="Proteomes" id="UP001164506">
    <property type="component" value="Chromosome"/>
</dbReference>
<protein>
    <submittedName>
        <fullName evidence="2">SUKH-3 domain-containing protein</fullName>
    </submittedName>
</protein>
<reference evidence="2" key="1">
    <citation type="submission" date="2021-09" db="EMBL/GenBank/DDBJ databases">
        <title>Complete genome sequence and metabolic characterization of Streptomyces tanashiensis DSM 731 the producer of antibacterial Kalafungin and diverse secondary metabolites.</title>
        <authorList>
            <person name="Abbasi M.N."/>
            <person name="Anwar M.N."/>
            <person name="Alam K."/>
            <person name="Shoaib M."/>
            <person name="Lin Z."/>
            <person name="Hayat M."/>
            <person name="Ali M.I."/>
            <person name="Malik H.M.T."/>
            <person name="Ahmed I."/>
            <person name="Li A."/>
            <person name="Hailong Wang H."/>
            <person name="Zhang Y."/>
        </authorList>
    </citation>
    <scope>NUCLEOTIDE SEQUENCE</scope>
    <source>
        <strain evidence="2">Kala</strain>
    </source>
</reference>
<dbReference type="RefSeq" id="WP_190105001.1">
    <property type="nucleotide sequence ID" value="NZ_BMUH01000010.1"/>
</dbReference>